<reference evidence="4" key="1">
    <citation type="journal article" date="2016" name="Nat. Biotechnol.">
        <title>Sequencing wild and cultivated cassava and related species reveals extensive interspecific hybridization and genetic diversity.</title>
        <authorList>
            <person name="Bredeson J.V."/>
            <person name="Lyons J.B."/>
            <person name="Prochnik S.E."/>
            <person name="Wu G.A."/>
            <person name="Ha C.M."/>
            <person name="Edsinger-Gonzales E."/>
            <person name="Grimwood J."/>
            <person name="Schmutz J."/>
            <person name="Rabbi I.Y."/>
            <person name="Egesi C."/>
            <person name="Nauluvula P."/>
            <person name="Lebot V."/>
            <person name="Ndunguru J."/>
            <person name="Mkamilo G."/>
            <person name="Bart R.S."/>
            <person name="Setter T.L."/>
            <person name="Gleadow R.M."/>
            <person name="Kulakow P."/>
            <person name="Ferguson M.E."/>
            <person name="Rounsley S."/>
            <person name="Rokhsar D.S."/>
        </authorList>
    </citation>
    <scope>NUCLEOTIDE SEQUENCE [LARGE SCALE GENOMIC DNA]</scope>
    <source>
        <strain evidence="4">cv. AM560-2</strain>
    </source>
</reference>
<dbReference type="Proteomes" id="UP000091857">
    <property type="component" value="Chromosome 15"/>
</dbReference>
<proteinExistence type="predicted"/>
<dbReference type="PANTHER" id="PTHR34379">
    <property type="entry name" value="OS07G0553800 PROTEIN"/>
    <property type="match status" value="1"/>
</dbReference>
<keyword evidence="4" id="KW-1185">Reference proteome</keyword>
<sequence length="257" mass="29197">MVESSVSGAWGNSNSFIEYIKMENKDGMIFPRLYSALPTSTTSSFSSPLQKDEAGHRKKKIKRKFLFAVKAVLFETSFAKMIKKKAFQRKMKQAKTDPLTKVEKDLNHVKGNSPFRKFSKKSDGTSITFARSSISSAWSSRNSSPNPGNSKPFVDNRLSFESCSSLETKKKQDMEQDNNGKGYHSSNTGLLLLLVTLLVLVFWGKVYAILCTSTWLFFVPNCNSGKRLQRIKANSHSMDFEEYKKKIVMDRNRSRHT</sequence>
<evidence type="ECO:0000256" key="2">
    <source>
        <dbReference type="SAM" id="Phobius"/>
    </source>
</evidence>
<keyword evidence="2" id="KW-0472">Membrane</keyword>
<accession>A0A2C9UFZ1</accession>
<dbReference type="EMBL" id="CM004401">
    <property type="protein sequence ID" value="OAY28618.1"/>
    <property type="molecule type" value="Genomic_DNA"/>
</dbReference>
<evidence type="ECO:0000313" key="3">
    <source>
        <dbReference type="EMBL" id="OAY28618.1"/>
    </source>
</evidence>
<feature type="compositionally biased region" description="Low complexity" evidence="1">
    <location>
        <begin position="137"/>
        <end position="152"/>
    </location>
</feature>
<feature type="region of interest" description="Disordered" evidence="1">
    <location>
        <begin position="137"/>
        <end position="156"/>
    </location>
</feature>
<dbReference type="AlphaFoldDB" id="A0A2C9UFZ1"/>
<dbReference type="OMA" id="FERSHNC"/>
<comment type="caution">
    <text evidence="3">The sequence shown here is derived from an EMBL/GenBank/DDBJ whole genome shotgun (WGS) entry which is preliminary data.</text>
</comment>
<protein>
    <submittedName>
        <fullName evidence="3">Uncharacterized protein</fullName>
    </submittedName>
</protein>
<keyword evidence="2" id="KW-1133">Transmembrane helix</keyword>
<feature type="transmembrane region" description="Helical" evidence="2">
    <location>
        <begin position="190"/>
        <end position="218"/>
    </location>
</feature>
<dbReference type="OrthoDB" id="1886721at2759"/>
<dbReference type="InterPro" id="IPR040411">
    <property type="entry name" value="At5g23160-like"/>
</dbReference>
<keyword evidence="2" id="KW-0812">Transmembrane</keyword>
<name>A0A2C9UFZ1_MANES</name>
<gene>
    <name evidence="3" type="ORF">MANES_15G081600v8</name>
</gene>
<evidence type="ECO:0000256" key="1">
    <source>
        <dbReference type="SAM" id="MobiDB-lite"/>
    </source>
</evidence>
<organism evidence="3 4">
    <name type="scientific">Manihot esculenta</name>
    <name type="common">Cassava</name>
    <name type="synonym">Jatropha manihot</name>
    <dbReference type="NCBI Taxonomy" id="3983"/>
    <lineage>
        <taxon>Eukaryota</taxon>
        <taxon>Viridiplantae</taxon>
        <taxon>Streptophyta</taxon>
        <taxon>Embryophyta</taxon>
        <taxon>Tracheophyta</taxon>
        <taxon>Spermatophyta</taxon>
        <taxon>Magnoliopsida</taxon>
        <taxon>eudicotyledons</taxon>
        <taxon>Gunneridae</taxon>
        <taxon>Pentapetalae</taxon>
        <taxon>rosids</taxon>
        <taxon>fabids</taxon>
        <taxon>Malpighiales</taxon>
        <taxon>Euphorbiaceae</taxon>
        <taxon>Crotonoideae</taxon>
        <taxon>Manihoteae</taxon>
        <taxon>Manihot</taxon>
    </lineage>
</organism>
<evidence type="ECO:0000313" key="4">
    <source>
        <dbReference type="Proteomes" id="UP000091857"/>
    </source>
</evidence>
<dbReference type="Gramene" id="Manes.15G081600.1.v8.1">
    <property type="protein sequence ID" value="Manes.15G081600.1.v8.1.CDS"/>
    <property type="gene ID" value="Manes.15G081600.v8.1"/>
</dbReference>
<dbReference type="PANTHER" id="PTHR34379:SF6">
    <property type="entry name" value="PROTEIN 3F"/>
    <property type="match status" value="1"/>
</dbReference>